<comment type="catalytic activity">
    <reaction evidence="9">
        <text>Hydrolysis of dipeptides, preferentially hydrophobic dipeptides including prolyl amino acids.</text>
        <dbReference type="EC" id="3.4.13.18"/>
    </reaction>
</comment>
<evidence type="ECO:0000256" key="10">
    <source>
        <dbReference type="ARBA" id="ARBA00038976"/>
    </source>
</evidence>
<keyword evidence="3" id="KW-0645">Protease</keyword>
<evidence type="ECO:0000256" key="1">
    <source>
        <dbReference type="ARBA" id="ARBA00001941"/>
    </source>
</evidence>
<evidence type="ECO:0000256" key="15">
    <source>
        <dbReference type="ARBA" id="ARBA00076004"/>
    </source>
</evidence>
<dbReference type="EC" id="3.4.13.18" evidence="10"/>
<evidence type="ECO:0000256" key="3">
    <source>
        <dbReference type="ARBA" id="ARBA00022670"/>
    </source>
</evidence>
<evidence type="ECO:0000256" key="6">
    <source>
        <dbReference type="ARBA" id="ARBA00022833"/>
    </source>
</evidence>
<keyword evidence="4" id="KW-0479">Metal-binding</keyword>
<gene>
    <name evidence="19" type="ORF">EQG61_04415</name>
</gene>
<dbReference type="Pfam" id="PF07687">
    <property type="entry name" value="M20_dimer"/>
    <property type="match status" value="1"/>
</dbReference>
<dbReference type="PANTHER" id="PTHR43501:SF1">
    <property type="entry name" value="CYTOSOL NON-SPECIFIC DIPEPTIDASE"/>
    <property type="match status" value="1"/>
</dbReference>
<comment type="cofactor">
    <cofactor evidence="1">
        <name>Co(2+)</name>
        <dbReference type="ChEBI" id="CHEBI:48828"/>
    </cofactor>
</comment>
<evidence type="ECO:0000259" key="18">
    <source>
        <dbReference type="Pfam" id="PF07687"/>
    </source>
</evidence>
<dbReference type="Pfam" id="PF01546">
    <property type="entry name" value="Peptidase_M20"/>
    <property type="match status" value="1"/>
</dbReference>
<reference evidence="20" key="1">
    <citation type="submission" date="2019-01" db="EMBL/GenBank/DDBJ databases">
        <title>Cytophagaceae bacterium strain CAR-16.</title>
        <authorList>
            <person name="Chen W.-M."/>
        </authorList>
    </citation>
    <scope>NUCLEOTIDE SEQUENCE [LARGE SCALE GENOMIC DNA]</scope>
    <source>
        <strain evidence="20">WWJ-16</strain>
    </source>
</reference>
<dbReference type="GO" id="GO:0005829">
    <property type="term" value="C:cytosol"/>
    <property type="evidence" value="ECO:0007669"/>
    <property type="project" value="TreeGrafter"/>
</dbReference>
<evidence type="ECO:0000256" key="11">
    <source>
        <dbReference type="ARBA" id="ARBA00044252"/>
    </source>
</evidence>
<feature type="domain" description="Peptidase M20 dimerisation" evidence="18">
    <location>
        <begin position="208"/>
        <end position="293"/>
    </location>
</feature>
<dbReference type="InterPro" id="IPR011650">
    <property type="entry name" value="Peptidase_M20_dimer"/>
</dbReference>
<evidence type="ECO:0000256" key="13">
    <source>
        <dbReference type="ARBA" id="ARBA00071271"/>
    </source>
</evidence>
<proteinExistence type="inferred from homology"/>
<keyword evidence="20" id="KW-1185">Reference proteome</keyword>
<dbReference type="NCBIfam" id="TIGR01893">
    <property type="entry name" value="aa-his-dipept"/>
    <property type="match status" value="1"/>
</dbReference>
<comment type="similarity">
    <text evidence="12">Belongs to the peptidase M20C family.</text>
</comment>
<dbReference type="RefSeq" id="WP_129460700.1">
    <property type="nucleotide sequence ID" value="NZ_SBKN01000002.1"/>
</dbReference>
<sequence length="486" mass="53493">MSQEVRNLEPKALWNKFSDLNAVPRPSKKEERVIEFMKNFGNSLGLETFEDEIRNVFIRKPATPGMENRKPIVMQAHLDMVHQKNNDTDFDFDTQGIQMYVDGDWVRAKGTTLGADNGLGVAAIMAILESKDIPHPAIEALFTIDEETGMTGALNLKGGILQGEILLNLDTEEDDEIDIGCAGGVDVTATRVYNEDEVPEGSTGYTITVKGLNGGHSGMDIHKGLGNANKIMNRLLFDGFENFGLQIAEINGGSLRNAIPRESVAKVIIASMYDEVFEFEMQEVINDIKAEFKTTEPNLQIIIEKSELPAKIMDLGVQEGLLRAIYAAHNGVYRMSADMADLVETSNNIARVIVKEGQITIQCLTRSSVETSKFDLANALRSAFELIGCEVNFGGSYPGWTPNVNSEILKVLVDIYEKQNGEKPNVVACHAGLECGILGTNYPKMDMISFGPTIHGAHSPDERASISSSQKFWKYLLEILANIPVK</sequence>
<dbReference type="PIRSF" id="PIRSF016599">
    <property type="entry name" value="Xaa-His_dipept"/>
    <property type="match status" value="1"/>
</dbReference>
<evidence type="ECO:0000256" key="16">
    <source>
        <dbReference type="ARBA" id="ARBA00077688"/>
    </source>
</evidence>
<dbReference type="Gene3D" id="3.40.630.10">
    <property type="entry name" value="Zn peptidases"/>
    <property type="match status" value="2"/>
</dbReference>
<dbReference type="GO" id="GO:0046872">
    <property type="term" value="F:metal ion binding"/>
    <property type="evidence" value="ECO:0007669"/>
    <property type="project" value="UniProtKB-KW"/>
</dbReference>
<evidence type="ECO:0000256" key="4">
    <source>
        <dbReference type="ARBA" id="ARBA00022723"/>
    </source>
</evidence>
<dbReference type="SUPFAM" id="SSF53187">
    <property type="entry name" value="Zn-dependent exopeptidases"/>
    <property type="match status" value="1"/>
</dbReference>
<accession>A0A4Q1KBF9</accession>
<keyword evidence="7" id="KW-0482">Metalloprotease</keyword>
<name>A0A4Q1KBF9_9FLAO</name>
<comment type="caution">
    <text evidence="19">The sequence shown here is derived from an EMBL/GenBank/DDBJ whole genome shotgun (WGS) entry which is preliminary data.</text>
</comment>
<evidence type="ECO:0000256" key="9">
    <source>
        <dbReference type="ARBA" id="ARBA00036421"/>
    </source>
</evidence>
<evidence type="ECO:0000256" key="14">
    <source>
        <dbReference type="ARBA" id="ARBA00075285"/>
    </source>
</evidence>
<comment type="cofactor">
    <cofactor evidence="2">
        <name>Zn(2+)</name>
        <dbReference type="ChEBI" id="CHEBI:29105"/>
    </cofactor>
</comment>
<dbReference type="GO" id="GO:0070573">
    <property type="term" value="F:metallodipeptidase activity"/>
    <property type="evidence" value="ECO:0007669"/>
    <property type="project" value="TreeGrafter"/>
</dbReference>
<dbReference type="FunFam" id="3.40.630.10:FF:000015">
    <property type="entry name" value="Aminoacyl-histidine dipeptidase PepD"/>
    <property type="match status" value="1"/>
</dbReference>
<dbReference type="GO" id="GO:0006508">
    <property type="term" value="P:proteolysis"/>
    <property type="evidence" value="ECO:0007669"/>
    <property type="project" value="UniProtKB-KW"/>
</dbReference>
<evidence type="ECO:0000313" key="19">
    <source>
        <dbReference type="EMBL" id="RXR23217.1"/>
    </source>
</evidence>
<keyword evidence="8" id="KW-0170">Cobalt</keyword>
<dbReference type="PRINTS" id="PR00934">
    <property type="entry name" value="XHISDIPTASE"/>
</dbReference>
<dbReference type="InterPro" id="IPR001160">
    <property type="entry name" value="Peptidase_M20C"/>
</dbReference>
<dbReference type="Proteomes" id="UP000289857">
    <property type="component" value="Unassembled WGS sequence"/>
</dbReference>
<dbReference type="PANTHER" id="PTHR43501">
    <property type="entry name" value="CYTOSOL NON-SPECIFIC DIPEPTIDASE"/>
    <property type="match status" value="1"/>
</dbReference>
<keyword evidence="6" id="KW-0862">Zinc</keyword>
<evidence type="ECO:0000256" key="17">
    <source>
        <dbReference type="ARBA" id="ARBA00078074"/>
    </source>
</evidence>
<evidence type="ECO:0000256" key="12">
    <source>
        <dbReference type="ARBA" id="ARBA00061423"/>
    </source>
</evidence>
<evidence type="ECO:0000256" key="2">
    <source>
        <dbReference type="ARBA" id="ARBA00001947"/>
    </source>
</evidence>
<dbReference type="OrthoDB" id="9773892at2"/>
<dbReference type="CDD" id="cd03890">
    <property type="entry name" value="M20_pepD"/>
    <property type="match status" value="1"/>
</dbReference>
<evidence type="ECO:0000256" key="5">
    <source>
        <dbReference type="ARBA" id="ARBA00022801"/>
    </source>
</evidence>
<evidence type="ECO:0000256" key="7">
    <source>
        <dbReference type="ARBA" id="ARBA00023049"/>
    </source>
</evidence>
<dbReference type="FunFam" id="3.40.630.10:FF:000018">
    <property type="entry name" value="Aminoacyl-histidine dipeptidase PepD"/>
    <property type="match status" value="1"/>
</dbReference>
<dbReference type="AlphaFoldDB" id="A0A4Q1KBF9"/>
<protein>
    <recommendedName>
        <fullName evidence="13">Cytosol non-specific dipeptidase</fullName>
        <ecNumber evidence="10">3.4.13.18</ecNumber>
    </recommendedName>
    <alternativeName>
        <fullName evidence="16">Aminoacyl-histidine dipeptidase</fullName>
    </alternativeName>
    <alternativeName>
        <fullName evidence="15">Beta-alanyl-histidine dipeptidase</fullName>
    </alternativeName>
    <alternativeName>
        <fullName evidence="14">Carnosinase</fullName>
    </alternativeName>
    <alternativeName>
        <fullName evidence="11">Peptidase D</fullName>
    </alternativeName>
    <alternativeName>
        <fullName evidence="17">Xaa-His dipeptidase</fullName>
    </alternativeName>
</protein>
<dbReference type="InterPro" id="IPR002933">
    <property type="entry name" value="Peptidase_M20"/>
</dbReference>
<evidence type="ECO:0000256" key="8">
    <source>
        <dbReference type="ARBA" id="ARBA00023285"/>
    </source>
</evidence>
<evidence type="ECO:0000313" key="20">
    <source>
        <dbReference type="Proteomes" id="UP000289857"/>
    </source>
</evidence>
<keyword evidence="5" id="KW-0378">Hydrolase</keyword>
<dbReference type="EMBL" id="SBKN01000002">
    <property type="protein sequence ID" value="RXR23217.1"/>
    <property type="molecule type" value="Genomic_DNA"/>
</dbReference>
<organism evidence="19 20">
    <name type="scientific">Flavobacterium stagni</name>
    <dbReference type="NCBI Taxonomy" id="2506421"/>
    <lineage>
        <taxon>Bacteria</taxon>
        <taxon>Pseudomonadati</taxon>
        <taxon>Bacteroidota</taxon>
        <taxon>Flavobacteriia</taxon>
        <taxon>Flavobacteriales</taxon>
        <taxon>Flavobacteriaceae</taxon>
        <taxon>Flavobacterium</taxon>
    </lineage>
</organism>